<dbReference type="PATRIC" id="fig|378806.16.peg.8278"/>
<evidence type="ECO:0000313" key="7">
    <source>
        <dbReference type="Proteomes" id="UP000001351"/>
    </source>
</evidence>
<feature type="chain" id="PRO_5010840379" evidence="3">
    <location>
        <begin position="19"/>
        <end position="864"/>
    </location>
</feature>
<keyword evidence="1" id="KW-0344">Guanine-nucleotide releasing factor</keyword>
<dbReference type="Gene3D" id="2.130.10.30">
    <property type="entry name" value="Regulator of chromosome condensation 1/beta-lactamase-inhibitor protein II"/>
    <property type="match status" value="2"/>
</dbReference>
<gene>
    <name evidence="5" type="ordered locus">STAUR_4644</name>
    <name evidence="6" type="ORF">STIAU_6894</name>
</gene>
<dbReference type="PRINTS" id="PR00633">
    <property type="entry name" value="RCCNDNSATION"/>
</dbReference>
<dbReference type="HOGENOM" id="CLU_331468_0_0_7"/>
<dbReference type="PANTHER" id="PTHR45982">
    <property type="entry name" value="REGULATOR OF CHROMOSOME CONDENSATION"/>
    <property type="match status" value="1"/>
</dbReference>
<feature type="domain" description="RCC1-like" evidence="4">
    <location>
        <begin position="57"/>
        <end position="320"/>
    </location>
</feature>
<evidence type="ECO:0000259" key="4">
    <source>
        <dbReference type="Pfam" id="PF25390"/>
    </source>
</evidence>
<dbReference type="EMBL" id="AAMD01000011">
    <property type="protein sequence ID" value="EAU68858.1"/>
    <property type="molecule type" value="Genomic_DNA"/>
</dbReference>
<evidence type="ECO:0000256" key="2">
    <source>
        <dbReference type="ARBA" id="ARBA00022737"/>
    </source>
</evidence>
<protein>
    <submittedName>
        <fullName evidence="6">BNR repeat domain protein</fullName>
    </submittedName>
    <submittedName>
        <fullName evidence="5">Regulator of chromosome condensation</fullName>
    </submittedName>
</protein>
<dbReference type="SUPFAM" id="SSF50985">
    <property type="entry name" value="RCC1/BLIP-II"/>
    <property type="match status" value="2"/>
</dbReference>
<dbReference type="PROSITE" id="PS51257">
    <property type="entry name" value="PROKAR_LIPOPROTEIN"/>
    <property type="match status" value="1"/>
</dbReference>
<reference evidence="5 7" key="2">
    <citation type="journal article" date="2011" name="Mol. Biol. Evol.">
        <title>Comparative genomic analysis of fruiting body formation in Myxococcales.</title>
        <authorList>
            <person name="Huntley S."/>
            <person name="Hamann N."/>
            <person name="Wegener-Feldbrugge S."/>
            <person name="Treuner-Lange A."/>
            <person name="Kube M."/>
            <person name="Reinhardt R."/>
            <person name="Klages S."/>
            <person name="Muller R."/>
            <person name="Ronning C.M."/>
            <person name="Nierman W.C."/>
            <person name="Sogaard-Andersen L."/>
        </authorList>
    </citation>
    <scope>NUCLEOTIDE SEQUENCE [LARGE SCALE GENOMIC DNA]</scope>
    <source>
        <strain evidence="5 7">DW4/3-1</strain>
    </source>
</reference>
<keyword evidence="3" id="KW-0732">Signal</keyword>
<dbReference type="Proteomes" id="UP000032702">
    <property type="component" value="Unassembled WGS sequence"/>
</dbReference>
<dbReference type="eggNOG" id="COG5184">
    <property type="taxonomic scope" value="Bacteria"/>
</dbReference>
<evidence type="ECO:0000256" key="3">
    <source>
        <dbReference type="SAM" id="SignalP"/>
    </source>
</evidence>
<dbReference type="InterPro" id="IPR009091">
    <property type="entry name" value="RCC1/BLIP-II"/>
</dbReference>
<dbReference type="InterPro" id="IPR051553">
    <property type="entry name" value="Ran_GTPase-activating"/>
</dbReference>
<organism evidence="6 8">
    <name type="scientific">Stigmatella aurantiaca (strain DW4/3-1)</name>
    <dbReference type="NCBI Taxonomy" id="378806"/>
    <lineage>
        <taxon>Bacteria</taxon>
        <taxon>Pseudomonadati</taxon>
        <taxon>Myxococcota</taxon>
        <taxon>Myxococcia</taxon>
        <taxon>Myxococcales</taxon>
        <taxon>Cystobacterineae</taxon>
        <taxon>Archangiaceae</taxon>
        <taxon>Stigmatella</taxon>
    </lineage>
</organism>
<dbReference type="GO" id="GO:0005737">
    <property type="term" value="C:cytoplasm"/>
    <property type="evidence" value="ECO:0007669"/>
    <property type="project" value="TreeGrafter"/>
</dbReference>
<dbReference type="EMBL" id="CP002271">
    <property type="protein sequence ID" value="ADO72424.1"/>
    <property type="molecule type" value="Genomic_DNA"/>
</dbReference>
<dbReference type="Pfam" id="PF11617">
    <property type="entry name" value="Cu-binding_MopE"/>
    <property type="match status" value="7"/>
</dbReference>
<dbReference type="Pfam" id="PF25390">
    <property type="entry name" value="WD40_RLD"/>
    <property type="match status" value="1"/>
</dbReference>
<dbReference type="OrthoDB" id="68195at2"/>
<reference evidence="6 8" key="1">
    <citation type="submission" date="2006-04" db="EMBL/GenBank/DDBJ databases">
        <authorList>
            <person name="Nierman W.C."/>
        </authorList>
    </citation>
    <scope>NUCLEOTIDE SEQUENCE [LARGE SCALE GENOMIC DNA]</scope>
    <source>
        <strain evidence="6 8">DW4/3-1</strain>
    </source>
</reference>
<dbReference type="PROSITE" id="PS00626">
    <property type="entry name" value="RCC1_2"/>
    <property type="match status" value="4"/>
</dbReference>
<dbReference type="InterPro" id="IPR000408">
    <property type="entry name" value="Reg_chr_condens"/>
</dbReference>
<accession>Q09AV4</accession>
<dbReference type="AlphaFoldDB" id="Q09AV4"/>
<name>Q09AV4_STIAD</name>
<dbReference type="Proteomes" id="UP000001351">
    <property type="component" value="Chromosome"/>
</dbReference>
<evidence type="ECO:0000313" key="8">
    <source>
        <dbReference type="Proteomes" id="UP000032702"/>
    </source>
</evidence>
<dbReference type="PROSITE" id="PS50012">
    <property type="entry name" value="RCC1_3"/>
    <property type="match status" value="6"/>
</dbReference>
<dbReference type="KEGG" id="sur:STAUR_4644"/>
<evidence type="ECO:0000256" key="1">
    <source>
        <dbReference type="ARBA" id="ARBA00022658"/>
    </source>
</evidence>
<feature type="signal peptide" evidence="3">
    <location>
        <begin position="1"/>
        <end position="18"/>
    </location>
</feature>
<sequence>MKNILRALLILFGSAVGAGLMTGCGDAADKDSFSSNEAWGQSASAVRDGESSLTEISALSLSNTQQGVSAGSYHSLLLRSTGAVLAWGQNNSGQLGDGSTQNRTLPVNVLGLPSIKAISAGGSYSLAVGADGKVWAWGANNSGQLGTGYLGNGKSGSEYADFQVTPVSIVIPGGAAAVSGGLNHSLALAKDGKLWAWGANTYGQLGDGTTANRLAPVSVNIPGGAIAIAAGWYHSLAIARDGRVWAWGRNNSGQVGNGGTANQLTPVVVAFPGSAIAVAGGGSHSLVVLSNGTVWSWGANNAGQLGDGSNATRVSPIQVPGIGVATKVAAGGYFSLAITSDGVWSWGQNTRGQLGNGSLANSSVPVFITATSNALALSGGYHHSLILRPGCPIWAWGFNAYGQLGDGTLVDRLAPVQAEISNTFYWDGDGDGYGDPEPSWAVQSCLPPPGYTEYAEDCDDFDPAVNPGAQEQCNGLDDNCSGSVDDGNPGGGGACPTGGNGLCAIGLVNCVNGALACVQQNAPASEVCDGLDNNCNGASDEENPGGLKVCSTGKIGACAEGVTNCRYGAIECVQVRAPSSEVCDGKDNDCNGQTDEGVKNAYYRDADGDGYGNPGSAVYACSAPTGYVANSGDCDDGSSLSRPNTAETCDGRDNDCDGVVDEGVTNTYYRDADDDGYGVSSPTKQACAVSPGYAYNANDCDDGRANVRPGANEICDGLDNNCNGVADEGVTATWYRDADGDGYGNWNDRTPSCWQSAGYVSNPLDCNDSAYGVNPGAGEVCDNIDNNCNSVTDEGVTKTWYRDVDGDGYGGHITIQACTKPSGYVDRGGDCNDQSTRKRPGLPEVCDLLDNDCDGVVDEGLNCG</sequence>
<dbReference type="InterPro" id="IPR058923">
    <property type="entry name" value="RCC1-like_dom"/>
</dbReference>
<dbReference type="Pfam" id="PF00415">
    <property type="entry name" value="RCC1"/>
    <property type="match status" value="2"/>
</dbReference>
<dbReference type="PANTHER" id="PTHR45982:SF1">
    <property type="entry name" value="REGULATOR OF CHROMOSOME CONDENSATION"/>
    <property type="match status" value="1"/>
</dbReference>
<evidence type="ECO:0000313" key="5">
    <source>
        <dbReference type="EMBL" id="ADO72424.1"/>
    </source>
</evidence>
<keyword evidence="2" id="KW-0677">Repeat</keyword>
<proteinExistence type="predicted"/>
<dbReference type="STRING" id="378806.STAUR_4644"/>
<evidence type="ECO:0000313" key="6">
    <source>
        <dbReference type="EMBL" id="EAU68858.1"/>
    </source>
</evidence>
<dbReference type="InterPro" id="IPR021655">
    <property type="entry name" value="Put_metal-bd"/>
</dbReference>
<dbReference type="RefSeq" id="WP_002611372.1">
    <property type="nucleotide sequence ID" value="NC_014623.1"/>
</dbReference>
<keyword evidence="7" id="KW-1185">Reference proteome</keyword>
<dbReference type="GO" id="GO:0005085">
    <property type="term" value="F:guanyl-nucleotide exchange factor activity"/>
    <property type="evidence" value="ECO:0007669"/>
    <property type="project" value="TreeGrafter"/>
</dbReference>